<dbReference type="NCBIfam" id="TIGR01655">
    <property type="entry name" value="yxeA_fam"/>
    <property type="match status" value="1"/>
</dbReference>
<organism evidence="1 2">
    <name type="scientific">Paenibacillus amylolyticus</name>
    <dbReference type="NCBI Taxonomy" id="1451"/>
    <lineage>
        <taxon>Bacteria</taxon>
        <taxon>Bacillati</taxon>
        <taxon>Bacillota</taxon>
        <taxon>Bacilli</taxon>
        <taxon>Bacillales</taxon>
        <taxon>Paenibacillaceae</taxon>
        <taxon>Paenibacillus</taxon>
    </lineage>
</organism>
<sequence>MKKTVIVVLTALIVCSALYLTFKREFDQFNPIYEEQYVYAVINEQAKKEGKNEWIRYRYNLIGYTGKGEKKKITFSSSKEQKPEGYVRVLAKGAYTKEWILIEEKKIPENVLNQLRSH</sequence>
<dbReference type="RefSeq" id="WP_310140908.1">
    <property type="nucleotide sequence ID" value="NZ_JAVDTR010000008.1"/>
</dbReference>
<dbReference type="AlphaFoldDB" id="A0AAP5LPC4"/>
<gene>
    <name evidence="1" type="ORF">J2W91_003003</name>
</gene>
<dbReference type="SUPFAM" id="SSF159121">
    <property type="entry name" value="BC4932-like"/>
    <property type="match status" value="1"/>
</dbReference>
<dbReference type="InterPro" id="IPR006542">
    <property type="entry name" value="DUF1093"/>
</dbReference>
<dbReference type="Gene3D" id="2.40.50.480">
    <property type="match status" value="1"/>
</dbReference>
<protein>
    <submittedName>
        <fullName evidence="1">Uncharacterized protein (TIGR01655 family)</fullName>
    </submittedName>
</protein>
<evidence type="ECO:0000313" key="2">
    <source>
        <dbReference type="Proteomes" id="UP001254832"/>
    </source>
</evidence>
<comment type="caution">
    <text evidence="1">The sequence shown here is derived from an EMBL/GenBank/DDBJ whole genome shotgun (WGS) entry which is preliminary data.</text>
</comment>
<evidence type="ECO:0000313" key="1">
    <source>
        <dbReference type="EMBL" id="MDR6724535.1"/>
    </source>
</evidence>
<dbReference type="InterPro" id="IPR036166">
    <property type="entry name" value="YxeA-like_sf"/>
</dbReference>
<dbReference type="PANTHER" id="PTHR36433">
    <property type="entry name" value="HYPOTHETICAL CYTOSOLIC PROTEIN"/>
    <property type="match status" value="1"/>
</dbReference>
<proteinExistence type="predicted"/>
<dbReference type="Proteomes" id="UP001254832">
    <property type="component" value="Unassembled WGS sequence"/>
</dbReference>
<dbReference type="EMBL" id="JAVDTR010000008">
    <property type="protein sequence ID" value="MDR6724535.1"/>
    <property type="molecule type" value="Genomic_DNA"/>
</dbReference>
<reference evidence="1" key="1">
    <citation type="submission" date="2023-07" db="EMBL/GenBank/DDBJ databases">
        <title>Sorghum-associated microbial communities from plants grown in Nebraska, USA.</title>
        <authorList>
            <person name="Schachtman D."/>
        </authorList>
    </citation>
    <scope>NUCLEOTIDE SEQUENCE</scope>
    <source>
        <strain evidence="1">BE80</strain>
    </source>
</reference>
<dbReference type="Pfam" id="PF06486">
    <property type="entry name" value="DUF1093"/>
    <property type="match status" value="1"/>
</dbReference>
<accession>A0AAP5LPC4</accession>
<dbReference type="PANTHER" id="PTHR36433:SF2">
    <property type="entry name" value="YXEA FAMILY PROTEIN"/>
    <property type="match status" value="1"/>
</dbReference>
<name>A0AAP5LPC4_PAEAM</name>